<sequence>MMKVKIFRPYFSSFFVWAACALAAVAAQITFSRDWSGGKRSVAEAPVDCRQFTRFCRHFVVSMQPHHSICSSGPRTQLGSR</sequence>
<dbReference type="GeneID" id="100174925"/>
<dbReference type="CTD" id="100174925"/>
<evidence type="ECO:0000313" key="8">
    <source>
        <dbReference type="EMBL" id="BAG66281.1"/>
    </source>
</evidence>
<dbReference type="InterPro" id="IPR010475">
    <property type="entry name" value="AKH/RPCH_hormone"/>
</dbReference>
<dbReference type="Pfam" id="PF06377">
    <property type="entry name" value="Adipokin_hormo"/>
    <property type="match status" value="1"/>
</dbReference>
<reference evidence="10" key="1">
    <citation type="journal article" date="2008" name="Insect Biochem. Mol. Biol.">
        <title>The genome of a lepidopteran model insect, the silkworm Bombyx mori.</title>
        <authorList>
            <consortium name="International Silkworm Genome Consortium"/>
        </authorList>
    </citation>
    <scope>NUCLEOTIDE SEQUENCE [LARGE SCALE GENOMIC DNA]</scope>
    <source>
        <strain evidence="10">p50T</strain>
    </source>
</reference>
<evidence type="ECO:0000256" key="7">
    <source>
        <dbReference type="SAM" id="SignalP"/>
    </source>
</evidence>
<keyword evidence="3" id="KW-0964">Secreted</keyword>
<dbReference type="GO" id="GO:0007218">
    <property type="term" value="P:neuropeptide signaling pathway"/>
    <property type="evidence" value="ECO:0007669"/>
    <property type="project" value="UniProtKB-KW"/>
</dbReference>
<dbReference type="RefSeq" id="NP_001127713.1">
    <property type="nucleotide sequence ID" value="NM_001134241.1"/>
</dbReference>
<protein>
    <submittedName>
        <fullName evidence="8">Adipokinetic hormone-3</fullName>
    </submittedName>
</protein>
<dbReference type="EnsemblMetazoa" id="NM_001134241.1">
    <property type="protein sequence ID" value="NP_001127713.1"/>
    <property type="gene ID" value="GeneID_100174925"/>
</dbReference>
<feature type="chain" id="PRO_5036279509" evidence="7">
    <location>
        <begin position="28"/>
        <end position="81"/>
    </location>
</feature>
<comment type="similarity">
    <text evidence="2">Belongs to the AKH/HRTH/RPCH family.</text>
</comment>
<keyword evidence="6" id="KW-0527">Neuropeptide</keyword>
<dbReference type="OrthoDB" id="8196018at2759"/>
<dbReference type="Proteomes" id="UP000005204">
    <property type="component" value="Unassembled WGS sequence"/>
</dbReference>
<accession>B3XXJ7</accession>
<organism evidence="8">
    <name type="scientific">Bombyx mori</name>
    <name type="common">Silk moth</name>
    <dbReference type="NCBI Taxonomy" id="7091"/>
    <lineage>
        <taxon>Eukaryota</taxon>
        <taxon>Metazoa</taxon>
        <taxon>Ecdysozoa</taxon>
        <taxon>Arthropoda</taxon>
        <taxon>Hexapoda</taxon>
        <taxon>Insecta</taxon>
        <taxon>Pterygota</taxon>
        <taxon>Neoptera</taxon>
        <taxon>Endopterygota</taxon>
        <taxon>Lepidoptera</taxon>
        <taxon>Glossata</taxon>
        <taxon>Ditrysia</taxon>
        <taxon>Bombycoidea</taxon>
        <taxon>Bombycidae</taxon>
        <taxon>Bombycinae</taxon>
        <taxon>Bombyx</taxon>
    </lineage>
</organism>
<feature type="signal peptide" evidence="7">
    <location>
        <begin position="1"/>
        <end position="27"/>
    </location>
</feature>
<keyword evidence="5 7" id="KW-0732">Signal</keyword>
<dbReference type="EMBL" id="AB298938">
    <property type="protein sequence ID" value="BAG66281.1"/>
    <property type="molecule type" value="mRNA"/>
</dbReference>
<evidence type="ECO:0000256" key="6">
    <source>
        <dbReference type="ARBA" id="ARBA00023320"/>
    </source>
</evidence>
<keyword evidence="10" id="KW-1185">Reference proteome</keyword>
<evidence type="ECO:0000256" key="1">
    <source>
        <dbReference type="ARBA" id="ARBA00004613"/>
    </source>
</evidence>
<evidence type="ECO:0000256" key="4">
    <source>
        <dbReference type="ARBA" id="ARBA00022702"/>
    </source>
</evidence>
<dbReference type="AlphaFoldDB" id="B3XXJ7"/>
<dbReference type="PROSITE" id="PS51257">
    <property type="entry name" value="PROKAR_LIPOPROTEIN"/>
    <property type="match status" value="1"/>
</dbReference>
<comment type="subcellular location">
    <subcellularLocation>
        <location evidence="1">Secreted</location>
    </subcellularLocation>
</comment>
<name>B3XXJ7_BOMMO</name>
<dbReference type="GO" id="GO:0005179">
    <property type="term" value="F:hormone activity"/>
    <property type="evidence" value="ECO:0007669"/>
    <property type="project" value="UniProtKB-KW"/>
</dbReference>
<evidence type="ECO:0000256" key="2">
    <source>
        <dbReference type="ARBA" id="ARBA00006145"/>
    </source>
</evidence>
<keyword evidence="4" id="KW-0372">Hormone</keyword>
<evidence type="ECO:0000256" key="3">
    <source>
        <dbReference type="ARBA" id="ARBA00022525"/>
    </source>
</evidence>
<evidence type="ECO:0000313" key="9">
    <source>
        <dbReference type="EnsemblMetazoa" id="NP_001127713.1"/>
    </source>
</evidence>
<reference evidence="9" key="3">
    <citation type="submission" date="2022-06" db="UniProtKB">
        <authorList>
            <consortium name="EnsemblMetazoa"/>
        </authorList>
    </citation>
    <scope>IDENTIFICATION</scope>
    <source>
        <strain evidence="9">p50T (Dazao)</strain>
    </source>
</reference>
<proteinExistence type="evidence at transcript level"/>
<reference evidence="8" key="2">
    <citation type="journal article" date="2008" name="Insect Biochem. Mol. Biol.">
        <title>The unique evolution of neuropeptide genes in the silkworm Bombyx mori.</title>
        <authorList>
            <person name="Roller L."/>
            <person name="Yamanaka N."/>
            <person name="Watanabe K."/>
            <person name="Daubnerova I."/>
            <person name="Zitnan D."/>
            <person name="Kataoka H."/>
            <person name="Tanaka Y."/>
        </authorList>
    </citation>
    <scope>NUCLEOTIDE SEQUENCE</scope>
</reference>
<gene>
    <name evidence="8" type="primary">akh3</name>
    <name evidence="9" type="synonym">100174925</name>
</gene>
<evidence type="ECO:0000313" key="10">
    <source>
        <dbReference type="Proteomes" id="UP000005204"/>
    </source>
</evidence>
<dbReference type="KEGG" id="bmor:100174925"/>
<evidence type="ECO:0000256" key="5">
    <source>
        <dbReference type="ARBA" id="ARBA00022729"/>
    </source>
</evidence>
<dbReference type="GO" id="GO:0005576">
    <property type="term" value="C:extracellular region"/>
    <property type="evidence" value="ECO:0007669"/>
    <property type="project" value="UniProtKB-SubCell"/>
</dbReference>